<dbReference type="Gene3D" id="1.10.287.130">
    <property type="match status" value="1"/>
</dbReference>
<protein>
    <recommendedName>
        <fullName evidence="2">histidine kinase</fullName>
        <ecNumber evidence="2">2.7.13.3</ecNumber>
    </recommendedName>
</protein>
<comment type="catalytic activity">
    <reaction evidence="1">
        <text>ATP + protein L-histidine = ADP + protein N-phospho-L-histidine.</text>
        <dbReference type="EC" id="2.7.13.3"/>
    </reaction>
</comment>
<dbReference type="EC" id="2.7.13.3" evidence="2"/>
<dbReference type="SUPFAM" id="SSF47384">
    <property type="entry name" value="Homodimeric domain of signal transducing histidine kinase"/>
    <property type="match status" value="1"/>
</dbReference>
<dbReference type="EMBL" id="JAEIJD010000002">
    <property type="protein sequence ID" value="MBI6628890.1"/>
    <property type="molecule type" value="Genomic_DNA"/>
</dbReference>
<dbReference type="NCBIfam" id="TIGR00229">
    <property type="entry name" value="sensory_box"/>
    <property type="match status" value="1"/>
</dbReference>
<name>A0A934HQU3_9RHOB</name>
<dbReference type="InterPro" id="IPR036097">
    <property type="entry name" value="HisK_dim/P_sf"/>
</dbReference>
<comment type="caution">
    <text evidence="9">The sequence shown here is derived from an EMBL/GenBank/DDBJ whole genome shotgun (WGS) entry which is preliminary data.</text>
</comment>
<dbReference type="AlphaFoldDB" id="A0A934HQU3"/>
<reference evidence="9" key="1">
    <citation type="submission" date="2020-12" db="EMBL/GenBank/DDBJ databases">
        <title>Pontibaca salina gen. nov., sp. nov., isolated from marine sediment.</title>
        <authorList>
            <person name="Bo J."/>
            <person name="Wang S."/>
            <person name="Song X."/>
            <person name="Du Z."/>
        </authorList>
    </citation>
    <scope>NUCLEOTIDE SEQUENCE</scope>
    <source>
        <strain evidence="9">S1109L</strain>
    </source>
</reference>
<sequence length="351" mass="39421">MIAAESKYSLTWRVTPDLLGILNNEGYFEATNPAWQRVLGYHPSDIQSRRFFEFIHPADLARTHSAFDQILIGKPILGFENRYRHRNGSYRYLSWNGVPEGDKFFCSARDITEQKANEIALRSTEAEARFREQFIAVLGHDLRNPLAAISAAGRMIARSVQDQDVNAMLGTIDGSVDRMTRMIDDVMDFTRARLGGGITIERRRDIPLRPSLEHAINEIRLSHPHIQIEERINFDDPVYCDPQRICQMLSNLLANAVAHGSHAHPVIVVANDDDDRFMLSVINSGDPIPTEARDSLFEPFTRGLAGEGEGADGLGLGLFITAQIAEAHHGRLSFRSDRTATEFTFVMQNSS</sequence>
<dbReference type="InterPro" id="IPR003661">
    <property type="entry name" value="HisK_dim/P_dom"/>
</dbReference>
<dbReference type="InterPro" id="IPR035965">
    <property type="entry name" value="PAS-like_dom_sf"/>
</dbReference>
<dbReference type="InterPro" id="IPR050351">
    <property type="entry name" value="BphY/WalK/GraS-like"/>
</dbReference>
<dbReference type="GO" id="GO:0016020">
    <property type="term" value="C:membrane"/>
    <property type="evidence" value="ECO:0007669"/>
    <property type="project" value="UniProtKB-SubCell"/>
</dbReference>
<dbReference type="GO" id="GO:0007234">
    <property type="term" value="P:osmosensory signaling via phosphorelay pathway"/>
    <property type="evidence" value="ECO:0007669"/>
    <property type="project" value="TreeGrafter"/>
</dbReference>
<evidence type="ECO:0000256" key="2">
    <source>
        <dbReference type="ARBA" id="ARBA00012438"/>
    </source>
</evidence>
<dbReference type="CDD" id="cd00082">
    <property type="entry name" value="HisKA"/>
    <property type="match status" value="1"/>
</dbReference>
<dbReference type="InterPro" id="IPR036890">
    <property type="entry name" value="HATPase_C_sf"/>
</dbReference>
<dbReference type="SMART" id="SM00388">
    <property type="entry name" value="HisKA"/>
    <property type="match status" value="1"/>
</dbReference>
<dbReference type="SMART" id="SM00387">
    <property type="entry name" value="HATPase_c"/>
    <property type="match status" value="1"/>
</dbReference>
<evidence type="ECO:0000259" key="7">
    <source>
        <dbReference type="PROSITE" id="PS50109"/>
    </source>
</evidence>
<dbReference type="InterPro" id="IPR005467">
    <property type="entry name" value="His_kinase_dom"/>
</dbReference>
<keyword evidence="6" id="KW-0472">Membrane</keyword>
<dbReference type="Gene3D" id="3.30.565.10">
    <property type="entry name" value="Histidine kinase-like ATPase, C-terminal domain"/>
    <property type="match status" value="1"/>
</dbReference>
<evidence type="ECO:0000259" key="8">
    <source>
        <dbReference type="PROSITE" id="PS50112"/>
    </source>
</evidence>
<dbReference type="PRINTS" id="PR00344">
    <property type="entry name" value="BCTRLSENSOR"/>
</dbReference>
<dbReference type="Proteomes" id="UP000613255">
    <property type="component" value="Unassembled WGS sequence"/>
</dbReference>
<dbReference type="SUPFAM" id="SSF55785">
    <property type="entry name" value="PYP-like sensor domain (PAS domain)"/>
    <property type="match status" value="1"/>
</dbReference>
<dbReference type="SUPFAM" id="SSF55874">
    <property type="entry name" value="ATPase domain of HSP90 chaperone/DNA topoisomerase II/histidine kinase"/>
    <property type="match status" value="1"/>
</dbReference>
<dbReference type="Gene3D" id="3.30.450.20">
    <property type="entry name" value="PAS domain"/>
    <property type="match status" value="1"/>
</dbReference>
<evidence type="ECO:0000256" key="6">
    <source>
        <dbReference type="ARBA" id="ARBA00023136"/>
    </source>
</evidence>
<dbReference type="GO" id="GO:0000155">
    <property type="term" value="F:phosphorelay sensor kinase activity"/>
    <property type="evidence" value="ECO:0007669"/>
    <property type="project" value="InterPro"/>
</dbReference>
<dbReference type="Pfam" id="PF08447">
    <property type="entry name" value="PAS_3"/>
    <property type="match status" value="1"/>
</dbReference>
<dbReference type="SMART" id="SM00091">
    <property type="entry name" value="PAS"/>
    <property type="match status" value="1"/>
</dbReference>
<dbReference type="GO" id="GO:0030295">
    <property type="term" value="F:protein kinase activator activity"/>
    <property type="evidence" value="ECO:0007669"/>
    <property type="project" value="TreeGrafter"/>
</dbReference>
<evidence type="ECO:0000256" key="3">
    <source>
        <dbReference type="ARBA" id="ARBA00022553"/>
    </source>
</evidence>
<dbReference type="PANTHER" id="PTHR42878:SF13">
    <property type="entry name" value="HISTIDINE KINASE"/>
    <property type="match status" value="1"/>
</dbReference>
<dbReference type="PROSITE" id="PS50109">
    <property type="entry name" value="HIS_KIN"/>
    <property type="match status" value="1"/>
</dbReference>
<dbReference type="Pfam" id="PF00512">
    <property type="entry name" value="HisKA"/>
    <property type="match status" value="1"/>
</dbReference>
<dbReference type="InterPro" id="IPR003594">
    <property type="entry name" value="HATPase_dom"/>
</dbReference>
<dbReference type="InterPro" id="IPR000014">
    <property type="entry name" value="PAS"/>
</dbReference>
<evidence type="ECO:0000256" key="1">
    <source>
        <dbReference type="ARBA" id="ARBA00000085"/>
    </source>
</evidence>
<dbReference type="PROSITE" id="PS50112">
    <property type="entry name" value="PAS"/>
    <property type="match status" value="1"/>
</dbReference>
<evidence type="ECO:0000313" key="9">
    <source>
        <dbReference type="EMBL" id="MBI6628890.1"/>
    </source>
</evidence>
<dbReference type="GO" id="GO:0000156">
    <property type="term" value="F:phosphorelay response regulator activity"/>
    <property type="evidence" value="ECO:0007669"/>
    <property type="project" value="TreeGrafter"/>
</dbReference>
<keyword evidence="5 9" id="KW-0418">Kinase</keyword>
<dbReference type="InterPro" id="IPR013655">
    <property type="entry name" value="PAS_fold_3"/>
</dbReference>
<keyword evidence="4" id="KW-0808">Transferase</keyword>
<organism evidence="9 10">
    <name type="scientific">Pontibaca salina</name>
    <dbReference type="NCBI Taxonomy" id="2795731"/>
    <lineage>
        <taxon>Bacteria</taxon>
        <taxon>Pseudomonadati</taxon>
        <taxon>Pseudomonadota</taxon>
        <taxon>Alphaproteobacteria</taxon>
        <taxon>Rhodobacterales</taxon>
        <taxon>Roseobacteraceae</taxon>
        <taxon>Pontibaca</taxon>
    </lineage>
</organism>
<keyword evidence="10" id="KW-1185">Reference proteome</keyword>
<feature type="domain" description="PAS" evidence="8">
    <location>
        <begin position="4"/>
        <end position="74"/>
    </location>
</feature>
<dbReference type="PANTHER" id="PTHR42878">
    <property type="entry name" value="TWO-COMPONENT HISTIDINE KINASE"/>
    <property type="match status" value="1"/>
</dbReference>
<accession>A0A934HQU3</accession>
<evidence type="ECO:0000313" key="10">
    <source>
        <dbReference type="Proteomes" id="UP000613255"/>
    </source>
</evidence>
<evidence type="ECO:0000256" key="4">
    <source>
        <dbReference type="ARBA" id="ARBA00022679"/>
    </source>
</evidence>
<dbReference type="CDD" id="cd00130">
    <property type="entry name" value="PAS"/>
    <property type="match status" value="1"/>
</dbReference>
<evidence type="ECO:0000256" key="5">
    <source>
        <dbReference type="ARBA" id="ARBA00022777"/>
    </source>
</evidence>
<proteinExistence type="predicted"/>
<keyword evidence="3" id="KW-0597">Phosphoprotein</keyword>
<gene>
    <name evidence="9" type="ORF">JAO82_03255</name>
</gene>
<dbReference type="InterPro" id="IPR004358">
    <property type="entry name" value="Sig_transdc_His_kin-like_C"/>
</dbReference>
<dbReference type="Pfam" id="PF02518">
    <property type="entry name" value="HATPase_c"/>
    <property type="match status" value="1"/>
</dbReference>
<feature type="domain" description="Histidine kinase" evidence="7">
    <location>
        <begin position="137"/>
        <end position="351"/>
    </location>
</feature>